<keyword evidence="1" id="KW-1133">Transmembrane helix</keyword>
<feature type="transmembrane region" description="Helical" evidence="1">
    <location>
        <begin position="7"/>
        <end position="26"/>
    </location>
</feature>
<accession>A0ABW4VIS0</accession>
<proteinExistence type="predicted"/>
<organism evidence="2 3">
    <name type="scientific">Belliella marina</name>
    <dbReference type="NCBI Taxonomy" id="1644146"/>
    <lineage>
        <taxon>Bacteria</taxon>
        <taxon>Pseudomonadati</taxon>
        <taxon>Bacteroidota</taxon>
        <taxon>Cytophagia</taxon>
        <taxon>Cytophagales</taxon>
        <taxon>Cyclobacteriaceae</taxon>
        <taxon>Belliella</taxon>
    </lineage>
</organism>
<reference evidence="3" key="1">
    <citation type="journal article" date="2019" name="Int. J. Syst. Evol. Microbiol.">
        <title>The Global Catalogue of Microorganisms (GCM) 10K type strain sequencing project: providing services to taxonomists for standard genome sequencing and annotation.</title>
        <authorList>
            <consortium name="The Broad Institute Genomics Platform"/>
            <consortium name="The Broad Institute Genome Sequencing Center for Infectious Disease"/>
            <person name="Wu L."/>
            <person name="Ma J."/>
        </authorList>
    </citation>
    <scope>NUCLEOTIDE SEQUENCE [LARGE SCALE GENOMIC DNA]</scope>
    <source>
        <strain evidence="3">CGMCC 1.15180</strain>
    </source>
</reference>
<name>A0ABW4VIS0_9BACT</name>
<comment type="caution">
    <text evidence="2">The sequence shown here is derived from an EMBL/GenBank/DDBJ whole genome shotgun (WGS) entry which is preliminary data.</text>
</comment>
<feature type="transmembrane region" description="Helical" evidence="1">
    <location>
        <begin position="95"/>
        <end position="114"/>
    </location>
</feature>
<feature type="transmembrane region" description="Helical" evidence="1">
    <location>
        <begin position="63"/>
        <end position="83"/>
    </location>
</feature>
<dbReference type="EMBL" id="JBHUHR010000001">
    <property type="protein sequence ID" value="MFD2033238.1"/>
    <property type="molecule type" value="Genomic_DNA"/>
</dbReference>
<evidence type="ECO:0000313" key="2">
    <source>
        <dbReference type="EMBL" id="MFD2033238.1"/>
    </source>
</evidence>
<dbReference type="RefSeq" id="WP_376882307.1">
    <property type="nucleotide sequence ID" value="NZ_JBHUHR010000001.1"/>
</dbReference>
<evidence type="ECO:0000256" key="1">
    <source>
        <dbReference type="SAM" id="Phobius"/>
    </source>
</evidence>
<evidence type="ECO:0008006" key="4">
    <source>
        <dbReference type="Google" id="ProtNLM"/>
    </source>
</evidence>
<sequence length="115" mass="12842">MKKYLKYIYYASVSICVIQILIFLLAPFGGPVLIGHVISRGLYKSELMDCTGCSAFTNELLHVFNIGLAVIYFGSLLMGIATLAFRKTDKHKRHIYGVCFGAISILICLVGFWIK</sequence>
<keyword evidence="1" id="KW-0472">Membrane</keyword>
<keyword evidence="1" id="KW-0812">Transmembrane</keyword>
<evidence type="ECO:0000313" key="3">
    <source>
        <dbReference type="Proteomes" id="UP001597361"/>
    </source>
</evidence>
<dbReference type="Proteomes" id="UP001597361">
    <property type="component" value="Unassembled WGS sequence"/>
</dbReference>
<protein>
    <recommendedName>
        <fullName evidence="4">DUF2752 domain-containing protein</fullName>
    </recommendedName>
</protein>
<gene>
    <name evidence="2" type="ORF">ACFSKL_00465</name>
</gene>
<keyword evidence="3" id="KW-1185">Reference proteome</keyword>